<dbReference type="EMBL" id="KZ454427">
    <property type="protein sequence ID" value="PKA46086.1"/>
    <property type="molecule type" value="Genomic_DNA"/>
</dbReference>
<evidence type="ECO:0000256" key="2">
    <source>
        <dbReference type="ARBA" id="ARBA00022701"/>
    </source>
</evidence>
<dbReference type="OrthoDB" id="6073114at2759"/>
<evidence type="ECO:0000313" key="7">
    <source>
        <dbReference type="EMBL" id="PKA46086.1"/>
    </source>
</evidence>
<evidence type="ECO:0000256" key="5">
    <source>
        <dbReference type="ARBA" id="ARBA00034296"/>
    </source>
</evidence>
<dbReference type="PRINTS" id="PR01163">
    <property type="entry name" value="BETATUBULIN"/>
</dbReference>
<evidence type="ECO:0000259" key="6">
    <source>
        <dbReference type="SMART" id="SM00865"/>
    </source>
</evidence>
<dbReference type="GO" id="GO:0005874">
    <property type="term" value="C:microtubule"/>
    <property type="evidence" value="ECO:0007669"/>
    <property type="project" value="UniProtKB-KW"/>
</dbReference>
<reference evidence="7 8" key="1">
    <citation type="journal article" date="2017" name="Nature">
        <title>The Apostasia genome and the evolution of orchids.</title>
        <authorList>
            <person name="Zhang G.Q."/>
            <person name="Liu K.W."/>
            <person name="Li Z."/>
            <person name="Lohaus R."/>
            <person name="Hsiao Y.Y."/>
            <person name="Niu S.C."/>
            <person name="Wang J.Y."/>
            <person name="Lin Y.C."/>
            <person name="Xu Q."/>
            <person name="Chen L.J."/>
            <person name="Yoshida K."/>
            <person name="Fujiwara S."/>
            <person name="Wang Z.W."/>
            <person name="Zhang Y.Q."/>
            <person name="Mitsuda N."/>
            <person name="Wang M."/>
            <person name="Liu G.H."/>
            <person name="Pecoraro L."/>
            <person name="Huang H.X."/>
            <person name="Xiao X.J."/>
            <person name="Lin M."/>
            <person name="Wu X.Y."/>
            <person name="Wu W.L."/>
            <person name="Chen Y.Y."/>
            <person name="Chang S.B."/>
            <person name="Sakamoto S."/>
            <person name="Ohme-Takagi M."/>
            <person name="Yagi M."/>
            <person name="Zeng S.J."/>
            <person name="Shen C.Y."/>
            <person name="Yeh C.M."/>
            <person name="Luo Y.B."/>
            <person name="Tsai W.C."/>
            <person name="Van de Peer Y."/>
            <person name="Liu Z.J."/>
        </authorList>
    </citation>
    <scope>NUCLEOTIDE SEQUENCE [LARGE SCALE GENOMIC DNA]</scope>
    <source>
        <strain evidence="8">cv. Shenzhen</strain>
        <tissue evidence="7">Stem</tissue>
    </source>
</reference>
<proteinExistence type="inferred from homology"/>
<dbReference type="GO" id="GO:0005200">
    <property type="term" value="F:structural constituent of cytoskeleton"/>
    <property type="evidence" value="ECO:0007669"/>
    <property type="project" value="InterPro"/>
</dbReference>
<organism evidence="7 8">
    <name type="scientific">Apostasia shenzhenica</name>
    <dbReference type="NCBI Taxonomy" id="1088818"/>
    <lineage>
        <taxon>Eukaryota</taxon>
        <taxon>Viridiplantae</taxon>
        <taxon>Streptophyta</taxon>
        <taxon>Embryophyta</taxon>
        <taxon>Tracheophyta</taxon>
        <taxon>Spermatophyta</taxon>
        <taxon>Magnoliopsida</taxon>
        <taxon>Liliopsida</taxon>
        <taxon>Asparagales</taxon>
        <taxon>Orchidaceae</taxon>
        <taxon>Apostasioideae</taxon>
        <taxon>Apostasia</taxon>
    </lineage>
</organism>
<keyword evidence="3" id="KW-0547">Nucleotide-binding</keyword>
<dbReference type="Pfam" id="PF03953">
    <property type="entry name" value="Tubulin_C"/>
    <property type="match status" value="1"/>
</dbReference>
<dbReference type="GO" id="GO:0003924">
    <property type="term" value="F:GTPase activity"/>
    <property type="evidence" value="ECO:0007669"/>
    <property type="project" value="InterPro"/>
</dbReference>
<dbReference type="InterPro" id="IPR036525">
    <property type="entry name" value="Tubulin/FtsZ_GTPase_sf"/>
</dbReference>
<sequence length="158" mass="18118">MILHSISLILAHGKQFEKSMSPANRTLFLEILKFDTHLGTLLTFSIFPSLKLNSDQRKLAVNLIPFPRLHFFMVGFAALTSGGSQEYRALTVQELTQQMWNEKDMMCAADPKARVLLPHILDNVSWQDEQMPNVQNKNSYFIEWIPLTSNQLFAISHL</sequence>
<dbReference type="SMART" id="SM00865">
    <property type="entry name" value="Tubulin_C"/>
    <property type="match status" value="1"/>
</dbReference>
<dbReference type="InterPro" id="IPR018316">
    <property type="entry name" value="Tubulin/FtsZ_2-layer-sand-dom"/>
</dbReference>
<keyword evidence="8" id="KW-1185">Reference proteome</keyword>
<dbReference type="GO" id="GO:0005525">
    <property type="term" value="F:GTP binding"/>
    <property type="evidence" value="ECO:0007669"/>
    <property type="project" value="UniProtKB-KW"/>
</dbReference>
<name>A0A2H9ZS16_9ASPA</name>
<keyword evidence="4" id="KW-0342">GTP-binding</keyword>
<accession>A0A2H9ZS16</accession>
<evidence type="ECO:0000256" key="1">
    <source>
        <dbReference type="ARBA" id="ARBA00009636"/>
    </source>
</evidence>
<feature type="domain" description="Tubulin/FtsZ 2-layer sandwich" evidence="6">
    <location>
        <begin position="52"/>
        <end position="157"/>
    </location>
</feature>
<dbReference type="PANTHER" id="PTHR11588">
    <property type="entry name" value="TUBULIN"/>
    <property type="match status" value="1"/>
</dbReference>
<gene>
    <name evidence="7" type="ORF">AXF42_Ash015377</name>
</gene>
<comment type="function">
    <text evidence="5">Tubulin is the major constituent of microtubules, a cylinder consisting of laterally associated linear protofilaments composed of alpha- and beta-tubulin heterodimers. Microtubules grow by the addition of GTP-tubulin dimers to the microtubule end, where a stabilizing cap forms. Below the cap, tubulin dimers are in GDP-bound state, owing to GTPase activity of alpha-tubulin.</text>
</comment>
<dbReference type="InterPro" id="IPR000217">
    <property type="entry name" value="Tubulin"/>
</dbReference>
<evidence type="ECO:0000313" key="8">
    <source>
        <dbReference type="Proteomes" id="UP000236161"/>
    </source>
</evidence>
<dbReference type="STRING" id="1088818.A0A2H9ZS16"/>
<keyword evidence="2" id="KW-0493">Microtubule</keyword>
<comment type="similarity">
    <text evidence="1">Belongs to the tubulin family.</text>
</comment>
<evidence type="ECO:0000256" key="4">
    <source>
        <dbReference type="ARBA" id="ARBA00023134"/>
    </source>
</evidence>
<dbReference type="InterPro" id="IPR002453">
    <property type="entry name" value="Beta_tubulin"/>
</dbReference>
<dbReference type="AlphaFoldDB" id="A0A2H9ZS16"/>
<evidence type="ECO:0000256" key="3">
    <source>
        <dbReference type="ARBA" id="ARBA00022741"/>
    </source>
</evidence>
<dbReference type="SUPFAM" id="SSF55307">
    <property type="entry name" value="Tubulin C-terminal domain-like"/>
    <property type="match status" value="1"/>
</dbReference>
<dbReference type="Gene3D" id="3.40.50.1440">
    <property type="entry name" value="Tubulin/FtsZ, GTPase domain"/>
    <property type="match status" value="1"/>
</dbReference>
<dbReference type="GO" id="GO:0007017">
    <property type="term" value="P:microtubule-based process"/>
    <property type="evidence" value="ECO:0007669"/>
    <property type="project" value="InterPro"/>
</dbReference>
<protein>
    <recommendedName>
        <fullName evidence="6">Tubulin/FtsZ 2-layer sandwich domain-containing protein</fullName>
    </recommendedName>
</protein>
<dbReference type="Proteomes" id="UP000236161">
    <property type="component" value="Unassembled WGS sequence"/>
</dbReference>
<dbReference type="InterPro" id="IPR008280">
    <property type="entry name" value="Tub_FtsZ_C"/>
</dbReference>